<dbReference type="InterPro" id="IPR050358">
    <property type="entry name" value="RSE1/DDB1/CFT1"/>
</dbReference>
<feature type="domain" description="RSE1/DDB1/CPSF1 C-terminal" evidence="4">
    <location>
        <begin position="936"/>
        <end position="1262"/>
    </location>
</feature>
<comment type="subcellular location">
    <subcellularLocation>
        <location evidence="1">Nucleus</location>
    </subcellularLocation>
</comment>
<keyword evidence="3" id="KW-0539">Nucleus</keyword>
<feature type="domain" description="RSE1/DDB1/CPSF1 second beta-propeller" evidence="6">
    <location>
        <begin position="509"/>
        <end position="863"/>
    </location>
</feature>
<evidence type="ECO:0000259" key="5">
    <source>
        <dbReference type="Pfam" id="PF10433"/>
    </source>
</evidence>
<evidence type="ECO:0000313" key="7">
    <source>
        <dbReference type="EMBL" id="QGN15445.1"/>
    </source>
</evidence>
<sequence length="1304" mass="148736">MNVFDEIVQPTVVNKSLHGHFTSAEREEYIVARTNVLSIFRLSRAHKLVLAYEWKLSGKILDMQLIPQLGSSLKMLAILSSNSKLSLVKFDQTVESLETVSLHYYNEKFANLSLSKLNVESIMAVDPSFRCILVFNNDVLAILPLHVNKEDLDMEEEENAAITEPKVKRPKIDQGVTSDSIIMPVSNLHKTLKHIYDIKWLDNFSKPTLGILYQPILAWCGNEKIMGNTMRFMIISVDIEDEKTTVISQIRDLPNDLHTLVPLTKGYVLIGVNELLYISTSGALQSCIRLNTFATSNINSRIVDKSEMKVFLPPTSIYLHKNLKKHHDLLIVMDENCKMYNIISESEGNLLTKFDCMEIAIANEIFKNCKLPLTICGDLDLESGRVLIGFKSGNAMFLQLKNLKTAFAGKKQHVETIDDEDDEYSALYGESQNSSHTRIVETQEPFDISLLDSLLNIGPLTSFTVGKVSSVEPTIQRLSNPNKNEFSIVATSGVGNGSHLTAVHSTVQPKVEQALKFTSATRIWNIKIKGKDKYLVTTDADREKSDVYQIDRNFEPFRAHDFRKNSKTIDMETMYDDKRILQVTSTGLYLFDTDFKRLARLTIDVEIVHACIIDPYILFTDARGNIKIYQLDSKNRKKFIKFKLPEVLNEIIITSGSIFKSNICNRFLHGLENSSQEQLLFTFVTGDNQVIFFTEKHNDRIFQFNGVDQLKDMLFVSTYQIPDEINPDPSIKQIMLNRLGHRKREEFLTILTFGGEIYQYKKSSKHSGKLFKCKTDAFITGAPNNAYPQGVNKIERVAHHFSNYNGYSVIFITGQVPYIIIKEDNSPCRIFRMTNIPIVTMVRWGKSSVMCVDNLKNARVMTLDLNCYYGNSRVLRKIVVEDVVEEFETLGNIAYHERTGMYVVSYTKFIEYKALSEDGEPLIGYNPEQPNSRGFQSGILLINPLTWNIIDRVDLPENSLVNDIKTMLIQLNSKTRRKREFVVIGSSFAKDEDQPSTGSLLVLDITEVVAEPGKPDTNYKFNEIFQEDIRGSVNTVCEISGRFMIGQSSKAIIRDMQEDNSAVPVAFLDMPVFISDAKSFSNLMIIGDSMQGFTFVGFDAEPYRMIVLGKSTSNFQVMNVEFLVNNGNVNFIVTDRQNNLHVLRYAPDEPNSLSGQRLVHCNTFNLFSTNNFMKLIRKHNEFNAKLLNYIAVGCQSDGSMFRLIPLNESSYRRFYLVEQHILEHEVPLAGFNPKMERLDNEYYHKGHALRPTLDSQVLKKYTQIPIDKRMNIETRVGRHASTELWHDLLDIEYSLRSLTTPQHE</sequence>
<dbReference type="Gene3D" id="2.130.10.10">
    <property type="entry name" value="YVTN repeat-like/Quinoprotein amine dehydrogenase"/>
    <property type="match status" value="2"/>
</dbReference>
<dbReference type="Pfam" id="PF23726">
    <property type="entry name" value="Beta-prop_RSE1_2nd"/>
    <property type="match status" value="1"/>
</dbReference>
<organism evidence="7 8">
    <name type="scientific">Kluyveromyces marxianus</name>
    <name type="common">Yeast</name>
    <name type="synonym">Candida kefyr</name>
    <dbReference type="NCBI Taxonomy" id="4911"/>
    <lineage>
        <taxon>Eukaryota</taxon>
        <taxon>Fungi</taxon>
        <taxon>Dikarya</taxon>
        <taxon>Ascomycota</taxon>
        <taxon>Saccharomycotina</taxon>
        <taxon>Saccharomycetes</taxon>
        <taxon>Saccharomycetales</taxon>
        <taxon>Saccharomycetaceae</taxon>
        <taxon>Kluyveromyces</taxon>
    </lineage>
</organism>
<accession>A0ABX6EV83</accession>
<dbReference type="Proteomes" id="UP000422736">
    <property type="component" value="Chromosome 3"/>
</dbReference>
<evidence type="ECO:0000256" key="3">
    <source>
        <dbReference type="ARBA" id="ARBA00023242"/>
    </source>
</evidence>
<proteinExistence type="predicted"/>
<protein>
    <submittedName>
        <fullName evidence="7">Protein CFT1</fullName>
    </submittedName>
</protein>
<dbReference type="InterPro" id="IPR018846">
    <property type="entry name" value="Beta-prop_RSE1/DDB1/CPSF1_1st"/>
</dbReference>
<gene>
    <name evidence="7" type="primary">CFT1</name>
    <name evidence="7" type="ORF">FIM1_2136</name>
</gene>
<evidence type="ECO:0000256" key="1">
    <source>
        <dbReference type="ARBA" id="ARBA00004123"/>
    </source>
</evidence>
<dbReference type="InterPro" id="IPR004871">
    <property type="entry name" value="RSE1/DDB1/CPSF1_C"/>
</dbReference>
<evidence type="ECO:0000313" key="8">
    <source>
        <dbReference type="Proteomes" id="UP000422736"/>
    </source>
</evidence>
<keyword evidence="2" id="KW-0507">mRNA processing</keyword>
<feature type="domain" description="RSE1/DDB1/CPSF1 first beta-propeller" evidence="5">
    <location>
        <begin position="12"/>
        <end position="418"/>
    </location>
</feature>
<dbReference type="Pfam" id="PF03178">
    <property type="entry name" value="CPSF_A"/>
    <property type="match status" value="1"/>
</dbReference>
<reference evidence="7 8" key="1">
    <citation type="submission" date="2016-03" db="EMBL/GenBank/DDBJ databases">
        <title>How can Kluyveromyces marxianus grow so fast - potential evolutionary course in Saccharomyces Complex revealed by comparative genomics.</title>
        <authorList>
            <person name="Mo W."/>
            <person name="Lu W."/>
            <person name="Yang X."/>
            <person name="Qi J."/>
            <person name="Lv H."/>
        </authorList>
    </citation>
    <scope>NUCLEOTIDE SEQUENCE [LARGE SCALE GENOMIC DNA]</scope>
    <source>
        <strain evidence="7 8">FIM1</strain>
    </source>
</reference>
<dbReference type="PANTHER" id="PTHR10644">
    <property type="entry name" value="DNA REPAIR/RNA PROCESSING CPSF FAMILY"/>
    <property type="match status" value="1"/>
</dbReference>
<name>A0ABX6EV83_KLUMA</name>
<evidence type="ECO:0000259" key="4">
    <source>
        <dbReference type="Pfam" id="PF03178"/>
    </source>
</evidence>
<evidence type="ECO:0000256" key="2">
    <source>
        <dbReference type="ARBA" id="ARBA00022664"/>
    </source>
</evidence>
<dbReference type="Pfam" id="PF10433">
    <property type="entry name" value="Beta-prop_RSE1_1st"/>
    <property type="match status" value="1"/>
</dbReference>
<keyword evidence="8" id="KW-1185">Reference proteome</keyword>
<dbReference type="SUPFAM" id="SSF69304">
    <property type="entry name" value="Tricorn protease N-terminal domain"/>
    <property type="match status" value="1"/>
</dbReference>
<dbReference type="EMBL" id="CP015056">
    <property type="protein sequence ID" value="QGN15445.1"/>
    <property type="molecule type" value="Genomic_DNA"/>
</dbReference>
<dbReference type="InterPro" id="IPR058543">
    <property type="entry name" value="Beta-prop_RSE1/DDB1/CPSF1_2nd"/>
</dbReference>
<dbReference type="InterPro" id="IPR015943">
    <property type="entry name" value="WD40/YVTN_repeat-like_dom_sf"/>
</dbReference>
<evidence type="ECO:0000259" key="6">
    <source>
        <dbReference type="Pfam" id="PF23726"/>
    </source>
</evidence>